<dbReference type="SUPFAM" id="SSF52540">
    <property type="entry name" value="P-loop containing nucleoside triphosphate hydrolases"/>
    <property type="match status" value="1"/>
</dbReference>
<organism evidence="15 16">
    <name type="scientific">Tuber aestivum</name>
    <name type="common">summer truffle</name>
    <dbReference type="NCBI Taxonomy" id="59557"/>
    <lineage>
        <taxon>Eukaryota</taxon>
        <taxon>Fungi</taxon>
        <taxon>Dikarya</taxon>
        <taxon>Ascomycota</taxon>
        <taxon>Pezizomycotina</taxon>
        <taxon>Pezizomycetes</taxon>
        <taxon>Pezizales</taxon>
        <taxon>Tuberaceae</taxon>
        <taxon>Tuber</taxon>
    </lineage>
</organism>
<evidence type="ECO:0000256" key="5">
    <source>
        <dbReference type="ARBA" id="ARBA00022705"/>
    </source>
</evidence>
<feature type="compositionally biased region" description="Acidic residues" evidence="12">
    <location>
        <begin position="197"/>
        <end position="207"/>
    </location>
</feature>
<dbReference type="FunFam" id="1.10.8.60:FF:000021">
    <property type="entry name" value="Replication factor C subunit 1"/>
    <property type="match status" value="1"/>
</dbReference>
<feature type="compositionally biased region" description="Basic residues" evidence="12">
    <location>
        <begin position="148"/>
        <end position="159"/>
    </location>
</feature>
<comment type="similarity">
    <text evidence="2 10">Belongs to the activator 1 large subunit family.</text>
</comment>
<dbReference type="GO" id="GO:0006281">
    <property type="term" value="P:DNA repair"/>
    <property type="evidence" value="ECO:0007669"/>
    <property type="project" value="InterPro"/>
</dbReference>
<dbReference type="InterPro" id="IPR012178">
    <property type="entry name" value="RFC1"/>
</dbReference>
<dbReference type="SUPFAM" id="SSF48019">
    <property type="entry name" value="post-AAA+ oligomerization domain-like"/>
    <property type="match status" value="1"/>
</dbReference>
<feature type="region of interest" description="Disordered" evidence="12">
    <location>
        <begin position="1042"/>
        <end position="1127"/>
    </location>
</feature>
<feature type="signal peptide" evidence="13">
    <location>
        <begin position="1"/>
        <end position="15"/>
    </location>
</feature>
<gene>
    <name evidence="15" type="ORF">GSTUAT00003872001</name>
</gene>
<dbReference type="InterPro" id="IPR001357">
    <property type="entry name" value="BRCT_dom"/>
</dbReference>
<feature type="compositionally biased region" description="Polar residues" evidence="12">
    <location>
        <begin position="171"/>
        <end position="180"/>
    </location>
</feature>
<dbReference type="Gene3D" id="3.40.50.300">
    <property type="entry name" value="P-loop containing nucleotide triphosphate hydrolases"/>
    <property type="match status" value="1"/>
</dbReference>
<evidence type="ECO:0000256" key="6">
    <source>
        <dbReference type="ARBA" id="ARBA00022741"/>
    </source>
</evidence>
<keyword evidence="5 10" id="KW-0235">DNA replication</keyword>
<evidence type="ECO:0000259" key="14">
    <source>
        <dbReference type="PROSITE" id="PS50172"/>
    </source>
</evidence>
<dbReference type="InterPro" id="IPR047854">
    <property type="entry name" value="RFC_lid"/>
</dbReference>
<feature type="compositionally biased region" description="Basic residues" evidence="12">
    <location>
        <begin position="329"/>
        <end position="338"/>
    </location>
</feature>
<dbReference type="Pfam" id="PF00004">
    <property type="entry name" value="AAA"/>
    <property type="match status" value="1"/>
</dbReference>
<evidence type="ECO:0000256" key="8">
    <source>
        <dbReference type="ARBA" id="ARBA00023125"/>
    </source>
</evidence>
<dbReference type="FunFam" id="1.20.272.10:FF:000005">
    <property type="entry name" value="Replication factor C subunit 1"/>
    <property type="match status" value="1"/>
</dbReference>
<dbReference type="CDD" id="cd17752">
    <property type="entry name" value="BRCT_RFC1"/>
    <property type="match status" value="1"/>
</dbReference>
<dbReference type="InterPro" id="IPR003959">
    <property type="entry name" value="ATPase_AAA_core"/>
</dbReference>
<dbReference type="PANTHER" id="PTHR23389:SF6">
    <property type="entry name" value="REPLICATION FACTOR C SUBUNIT 1"/>
    <property type="match status" value="1"/>
</dbReference>
<evidence type="ECO:0000313" key="15">
    <source>
        <dbReference type="EMBL" id="CUS12094.1"/>
    </source>
</evidence>
<keyword evidence="13" id="KW-0732">Signal</keyword>
<comment type="subcellular location">
    <subcellularLocation>
        <location evidence="1 10">Nucleus</location>
    </subcellularLocation>
</comment>
<dbReference type="InterPro" id="IPR013725">
    <property type="entry name" value="DNA_replication_fac_RFC1_C"/>
</dbReference>
<feature type="compositionally biased region" description="Pro residues" evidence="12">
    <location>
        <begin position="360"/>
        <end position="370"/>
    </location>
</feature>
<evidence type="ECO:0000256" key="13">
    <source>
        <dbReference type="SAM" id="SignalP"/>
    </source>
</evidence>
<dbReference type="InterPro" id="IPR036420">
    <property type="entry name" value="BRCT_dom_sf"/>
</dbReference>
<dbReference type="EMBL" id="LN891006">
    <property type="protein sequence ID" value="CUS12094.1"/>
    <property type="molecule type" value="Genomic_DNA"/>
</dbReference>
<feature type="compositionally biased region" description="Basic residues" evidence="12">
    <location>
        <begin position="1111"/>
        <end position="1127"/>
    </location>
</feature>
<feature type="chain" id="PRO_5012154865" description="Replication factor C subunit 1" evidence="13">
    <location>
        <begin position="16"/>
        <end position="1127"/>
    </location>
</feature>
<evidence type="ECO:0000256" key="11">
    <source>
        <dbReference type="SAM" id="Coils"/>
    </source>
</evidence>
<feature type="region of interest" description="Disordered" evidence="12">
    <location>
        <begin position="136"/>
        <end position="207"/>
    </location>
</feature>
<reference evidence="15" key="1">
    <citation type="submission" date="2015-10" db="EMBL/GenBank/DDBJ databases">
        <authorList>
            <person name="Regsiter A."/>
            <person name="william w."/>
        </authorList>
    </citation>
    <scope>NUCLEOTIDE SEQUENCE</scope>
    <source>
        <strain evidence="15">Montdore</strain>
    </source>
</reference>
<dbReference type="Pfam" id="PF00533">
    <property type="entry name" value="BRCT"/>
    <property type="match status" value="1"/>
</dbReference>
<dbReference type="Gene3D" id="1.20.272.10">
    <property type="match status" value="1"/>
</dbReference>
<evidence type="ECO:0000256" key="1">
    <source>
        <dbReference type="ARBA" id="ARBA00004123"/>
    </source>
</evidence>
<dbReference type="InterPro" id="IPR003593">
    <property type="entry name" value="AAA+_ATPase"/>
</dbReference>
<evidence type="ECO:0000256" key="7">
    <source>
        <dbReference type="ARBA" id="ARBA00022840"/>
    </source>
</evidence>
<dbReference type="PROSITE" id="PS50172">
    <property type="entry name" value="BRCT"/>
    <property type="match status" value="1"/>
</dbReference>
<feature type="compositionally biased region" description="Basic residues" evidence="12">
    <location>
        <begin position="286"/>
        <end position="302"/>
    </location>
</feature>
<dbReference type="PIRSF" id="PIRSF036578">
    <property type="entry name" value="RFC1"/>
    <property type="match status" value="1"/>
</dbReference>
<feature type="domain" description="BRCT" evidence="14">
    <location>
        <begin position="400"/>
        <end position="477"/>
    </location>
</feature>
<dbReference type="PANTHER" id="PTHR23389">
    <property type="entry name" value="CHROMOSOME TRANSMISSION FIDELITY FACTOR 18"/>
    <property type="match status" value="1"/>
</dbReference>
<proteinExistence type="inferred from homology"/>
<evidence type="ECO:0000256" key="10">
    <source>
        <dbReference type="PIRNR" id="PIRNR036578"/>
    </source>
</evidence>
<accession>A0A292PY72</accession>
<dbReference type="Gene3D" id="3.40.50.10190">
    <property type="entry name" value="BRCT domain"/>
    <property type="match status" value="1"/>
</dbReference>
<dbReference type="CDD" id="cd18140">
    <property type="entry name" value="HLD_clamp_RFC"/>
    <property type="match status" value="1"/>
</dbReference>
<dbReference type="InterPro" id="IPR008921">
    <property type="entry name" value="DNA_pol3_clamp-load_cplx_C"/>
</dbReference>
<evidence type="ECO:0000256" key="2">
    <source>
        <dbReference type="ARBA" id="ARBA00006116"/>
    </source>
</evidence>
<dbReference type="GO" id="GO:0003689">
    <property type="term" value="F:DNA clamp loader activity"/>
    <property type="evidence" value="ECO:0007669"/>
    <property type="project" value="UniProtKB-UniRule"/>
</dbReference>
<dbReference type="Pfam" id="PF25361">
    <property type="entry name" value="AAA_lid_RFC1"/>
    <property type="match status" value="1"/>
</dbReference>
<keyword evidence="8" id="KW-0238">DNA-binding</keyword>
<keyword evidence="16" id="KW-1185">Reference proteome</keyword>
<name>A0A292PY72_9PEZI</name>
<feature type="compositionally biased region" description="Low complexity" evidence="12">
    <location>
        <begin position="319"/>
        <end position="328"/>
    </location>
</feature>
<evidence type="ECO:0000256" key="12">
    <source>
        <dbReference type="SAM" id="MobiDB-lite"/>
    </source>
</evidence>
<feature type="compositionally biased region" description="Basic and acidic residues" evidence="12">
    <location>
        <begin position="339"/>
        <end position="354"/>
    </location>
</feature>
<feature type="compositionally biased region" description="Basic residues" evidence="12">
    <location>
        <begin position="1070"/>
        <end position="1090"/>
    </location>
</feature>
<evidence type="ECO:0000256" key="9">
    <source>
        <dbReference type="ARBA" id="ARBA00023242"/>
    </source>
</evidence>
<dbReference type="Gene3D" id="1.10.8.60">
    <property type="match status" value="1"/>
</dbReference>
<dbReference type="Proteomes" id="UP001412239">
    <property type="component" value="Unassembled WGS sequence"/>
</dbReference>
<dbReference type="GO" id="GO:0016887">
    <property type="term" value="F:ATP hydrolysis activity"/>
    <property type="evidence" value="ECO:0007669"/>
    <property type="project" value="InterPro"/>
</dbReference>
<keyword evidence="7 10" id="KW-0067">ATP-binding</keyword>
<keyword evidence="11" id="KW-0175">Coiled coil</keyword>
<keyword evidence="9 10" id="KW-0539">Nucleus</keyword>
<evidence type="ECO:0000313" key="16">
    <source>
        <dbReference type="Proteomes" id="UP001412239"/>
    </source>
</evidence>
<dbReference type="FunFam" id="3.40.50.300:FF:000395">
    <property type="entry name" value="Replication factor C subunit 1"/>
    <property type="match status" value="1"/>
</dbReference>
<dbReference type="CDD" id="cd00009">
    <property type="entry name" value="AAA"/>
    <property type="match status" value="1"/>
</dbReference>
<dbReference type="FunFam" id="3.40.50.10190:FF:000001">
    <property type="entry name" value="Replication factor C subunit 1"/>
    <property type="match status" value="1"/>
</dbReference>
<evidence type="ECO:0000256" key="4">
    <source>
        <dbReference type="ARBA" id="ARBA00022553"/>
    </source>
</evidence>
<feature type="compositionally biased region" description="Acidic residues" evidence="12">
    <location>
        <begin position="1094"/>
        <end position="1107"/>
    </location>
</feature>
<protein>
    <recommendedName>
        <fullName evidence="3 10">Replication factor C subunit 1</fullName>
    </recommendedName>
</protein>
<dbReference type="GO" id="GO:0003677">
    <property type="term" value="F:DNA binding"/>
    <property type="evidence" value="ECO:0007669"/>
    <property type="project" value="UniProtKB-KW"/>
</dbReference>
<dbReference type="InterPro" id="IPR027417">
    <property type="entry name" value="P-loop_NTPase"/>
</dbReference>
<dbReference type="SMART" id="SM00382">
    <property type="entry name" value="AAA"/>
    <property type="match status" value="1"/>
</dbReference>
<dbReference type="GO" id="GO:0006271">
    <property type="term" value="P:DNA strand elongation involved in DNA replication"/>
    <property type="evidence" value="ECO:0007669"/>
    <property type="project" value="UniProtKB-ARBA"/>
</dbReference>
<keyword evidence="4" id="KW-0597">Phosphoprotein</keyword>
<keyword evidence="6 10" id="KW-0547">Nucleotide-binding</keyword>
<dbReference type="GO" id="GO:0005634">
    <property type="term" value="C:nucleus"/>
    <property type="evidence" value="ECO:0007669"/>
    <property type="project" value="UniProtKB-SubCell"/>
</dbReference>
<evidence type="ECO:0000256" key="3">
    <source>
        <dbReference type="ARBA" id="ARBA00020401"/>
    </source>
</evidence>
<feature type="compositionally biased region" description="Basic and acidic residues" evidence="12">
    <location>
        <begin position="1051"/>
        <end position="1069"/>
    </location>
</feature>
<dbReference type="AlphaFoldDB" id="A0A292PY72"/>
<feature type="region of interest" description="Disordered" evidence="12">
    <location>
        <begin position="234"/>
        <end position="376"/>
    </location>
</feature>
<dbReference type="SMART" id="SM00292">
    <property type="entry name" value="BRCT"/>
    <property type="match status" value="1"/>
</dbReference>
<sequence>MILWVISQAIRCNLWVTPFALHALLLHDASYSSTSSIFPLPAFNSTSRQCRPIFATSSHQKAGSRPLGSRNRPQPLLLLLYVLYFAPSIARHKLHLLITITIAEESLGEKTQGCWFVFPRFLFFNPAASMDVLKYSPEDSDDEEKPAKKIAAKKPTPKKNTKENKAEPTTTSTYFSSTGKNKILRTSPRKPKKPAPEEDFLDDDDFDEGIYADEFKKLEDDYKEDEDEAAKASFAVVVEKNRPAKSKAKATPPTKTRKSSLPNAKDVDMDSFVVGGEEEEDEYVKPKRRNVTTPATRKRKTAPLHNEPEDDDDDEIEQAKPAAKASKPTPKKAKAVLRKSKEAPQESESVRKILDSVPIFRPPTPPPPTDGEPKKFSYRDFKQRQGVAPIAPGSKEIPVGQENCLTGLTFVFTGILESLAREDGQQLVKKYGGKVTAAPSSKTSYVVLGSDAGPKKLETIRKLKIKTINEDGLFQLISALPANGGDGLAAKANEAKKAAEEQKVRELAKEMDNETKRKGKEAIGKEATELWTVKYAPSQLTQICGNKGQVERLGRWLRNWPKNLKTNFKMRGADGMGGARAVMIHGPPGIGKTTAAHLVAKLEGYDIVESNASDTRSKKLMEEKLRGVLDNRSLLGYFAGDRKEVEHSKQKMVLIMDEVDGMSAGDRGGVGQLAAVCKKTNIPIICICNERRLPKMRPFDMVTYDLPFRRPDAAAVRSRIMSIAYREGINLPPNVIDQLVEGTHADIRQIINMLSTYSTTQSSMTFDQGKNLAKAWEKHVVLKPWDIAQKLLGSEMFAPTSKKTLNDKIELYFNDHEFSHLMVQENYLKTNPARANSYHGREKNLKMLELVENASESISDGDLVDALIHGPQQQWSLMPAHGMFSTVKPASYMYGSFGGQHFSFTSWLGNNSKQGKLSRFVKEIQSHIRLRASGDRHEVRQSYIPAFYNMLAKRLEREGKDAIFEVIDTMDNYFLTKDDWDATVELIVGPASALDIPTQTKSSFTRQYNSMSHPMPFMKSSGFAAPKASKRDAPDLEDAIVESEDEGGDEDAIKKQAEEEQDLSKDKYVKAKKPKAAPKGKGKGKAARKKSQQEDDDNDDDDYDEDSEPKKKPKATPKPRVKGKGKK</sequence>
<dbReference type="Pfam" id="PF08519">
    <property type="entry name" value="RFC1"/>
    <property type="match status" value="1"/>
</dbReference>
<feature type="coiled-coil region" evidence="11">
    <location>
        <begin position="489"/>
        <end position="517"/>
    </location>
</feature>
<dbReference type="SUPFAM" id="SSF52113">
    <property type="entry name" value="BRCT domain"/>
    <property type="match status" value="1"/>
</dbReference>
<dbReference type="GO" id="GO:0005663">
    <property type="term" value="C:DNA replication factor C complex"/>
    <property type="evidence" value="ECO:0007669"/>
    <property type="project" value="InterPro"/>
</dbReference>
<dbReference type="GO" id="GO:0005524">
    <property type="term" value="F:ATP binding"/>
    <property type="evidence" value="ECO:0007669"/>
    <property type="project" value="UniProtKB-UniRule"/>
</dbReference>